<dbReference type="RefSeq" id="XP_018736748.1">
    <property type="nucleotide sequence ID" value="XM_018882364.1"/>
</dbReference>
<dbReference type="PANTHER" id="PTHR35779:SF1">
    <property type="entry name" value="PH-RESPONSE REGULATOR PROTEIN PALH_RIM21"/>
    <property type="match status" value="1"/>
</dbReference>
<organism evidence="9 10">
    <name type="scientific">Sugiyamaella lignohabitans</name>
    <dbReference type="NCBI Taxonomy" id="796027"/>
    <lineage>
        <taxon>Eukaryota</taxon>
        <taxon>Fungi</taxon>
        <taxon>Dikarya</taxon>
        <taxon>Ascomycota</taxon>
        <taxon>Saccharomycotina</taxon>
        <taxon>Dipodascomycetes</taxon>
        <taxon>Dipodascales</taxon>
        <taxon>Trichomonascaceae</taxon>
        <taxon>Sugiyamaella</taxon>
    </lineage>
</organism>
<protein>
    <recommendedName>
        <fullName evidence="6">pH-response regulator protein palH/RIM21</fullName>
    </recommendedName>
</protein>
<dbReference type="OrthoDB" id="5393256at2759"/>
<keyword evidence="4 8" id="KW-0472">Membrane</keyword>
<dbReference type="Pfam" id="PF08733">
    <property type="entry name" value="PalH"/>
    <property type="match status" value="1"/>
</dbReference>
<evidence type="ECO:0000256" key="5">
    <source>
        <dbReference type="ARBA" id="ARBA00038109"/>
    </source>
</evidence>
<comment type="subcellular location">
    <subcellularLocation>
        <location evidence="1">Membrane</location>
        <topology evidence="1">Multi-pass membrane protein</topology>
    </subcellularLocation>
</comment>
<dbReference type="Proteomes" id="UP000189580">
    <property type="component" value="Chromosome d"/>
</dbReference>
<dbReference type="AlphaFoldDB" id="A0A167EN16"/>
<evidence type="ECO:0000313" key="10">
    <source>
        <dbReference type="Proteomes" id="UP000189580"/>
    </source>
</evidence>
<dbReference type="KEGG" id="slb:AWJ20_5236"/>
<reference evidence="9 10" key="1">
    <citation type="submission" date="2016-02" db="EMBL/GenBank/DDBJ databases">
        <title>Complete genome sequence and transcriptome regulation of the pentose utilising yeast Sugiyamaella lignohabitans.</title>
        <authorList>
            <person name="Bellasio M."/>
            <person name="Peymann A."/>
            <person name="Valli M."/>
            <person name="Sipitzky M."/>
            <person name="Graf A."/>
            <person name="Sauer M."/>
            <person name="Marx H."/>
            <person name="Mattanovich D."/>
        </authorList>
    </citation>
    <scope>NUCLEOTIDE SEQUENCE [LARGE SCALE GENOMIC DNA]</scope>
    <source>
        <strain evidence="9 10">CBS 10342</strain>
    </source>
</reference>
<dbReference type="EMBL" id="CP014502">
    <property type="protein sequence ID" value="ANB14271.1"/>
    <property type="molecule type" value="Genomic_DNA"/>
</dbReference>
<feature type="region of interest" description="Disordered" evidence="7">
    <location>
        <begin position="476"/>
        <end position="507"/>
    </location>
</feature>
<dbReference type="GO" id="GO:0005886">
    <property type="term" value="C:plasma membrane"/>
    <property type="evidence" value="ECO:0007669"/>
    <property type="project" value="TreeGrafter"/>
</dbReference>
<proteinExistence type="inferred from homology"/>
<feature type="transmembrane region" description="Helical" evidence="8">
    <location>
        <begin position="203"/>
        <end position="228"/>
    </location>
</feature>
<dbReference type="InterPro" id="IPR014844">
    <property type="entry name" value="PalH"/>
</dbReference>
<comment type="similarity">
    <text evidence="5">Belongs to the palH/RIM21 family.</text>
</comment>
<feature type="transmembrane region" description="Helical" evidence="8">
    <location>
        <begin position="240"/>
        <end position="259"/>
    </location>
</feature>
<evidence type="ECO:0000313" key="9">
    <source>
        <dbReference type="EMBL" id="ANB14271.1"/>
    </source>
</evidence>
<evidence type="ECO:0000256" key="7">
    <source>
        <dbReference type="SAM" id="MobiDB-lite"/>
    </source>
</evidence>
<feature type="region of interest" description="Disordered" evidence="7">
    <location>
        <begin position="1"/>
        <end position="42"/>
    </location>
</feature>
<evidence type="ECO:0000256" key="8">
    <source>
        <dbReference type="SAM" id="Phobius"/>
    </source>
</evidence>
<name>A0A167EN16_9ASCO</name>
<feature type="transmembrane region" description="Helical" evidence="8">
    <location>
        <begin position="166"/>
        <end position="183"/>
    </location>
</feature>
<feature type="transmembrane region" description="Helical" evidence="8">
    <location>
        <begin position="128"/>
        <end position="154"/>
    </location>
</feature>
<evidence type="ECO:0000256" key="3">
    <source>
        <dbReference type="ARBA" id="ARBA00022989"/>
    </source>
</evidence>
<evidence type="ECO:0000256" key="2">
    <source>
        <dbReference type="ARBA" id="ARBA00022692"/>
    </source>
</evidence>
<feature type="region of interest" description="Disordered" evidence="7">
    <location>
        <begin position="402"/>
        <end position="422"/>
    </location>
</feature>
<feature type="compositionally biased region" description="Polar residues" evidence="7">
    <location>
        <begin position="476"/>
        <end position="491"/>
    </location>
</feature>
<evidence type="ECO:0000256" key="1">
    <source>
        <dbReference type="ARBA" id="ARBA00004141"/>
    </source>
</evidence>
<feature type="compositionally biased region" description="Pro residues" evidence="7">
    <location>
        <begin position="12"/>
        <end position="34"/>
    </location>
</feature>
<feature type="region of interest" description="Disordered" evidence="7">
    <location>
        <begin position="634"/>
        <end position="685"/>
    </location>
</feature>
<feature type="transmembrane region" description="Helical" evidence="8">
    <location>
        <begin position="315"/>
        <end position="334"/>
    </location>
</feature>
<keyword evidence="10" id="KW-1185">Reference proteome</keyword>
<dbReference type="GO" id="GO:0071467">
    <property type="term" value="P:cellular response to pH"/>
    <property type="evidence" value="ECO:0007669"/>
    <property type="project" value="TreeGrafter"/>
</dbReference>
<evidence type="ECO:0000256" key="6">
    <source>
        <dbReference type="ARBA" id="ARBA00040155"/>
    </source>
</evidence>
<sequence>MEGPGFVWIPPRKQPAPPAPSLLGDMPPPPPPPSEKSGSESDCKQLAIPVGTISLNNETLFITNSGIYLVGCDKNQNLSRSDQLSSDSLEDYLNSKDIASPISGSELQQKTEADNDDTDSYYSMRSPFYGSVAPVIYTLAGATVLGWLLLILLIISTKKRPWLQKFSTLALAALLTATLAQAFNELDNQYAAGYQDSFELQKATLGALSFEIPAVIVQAIMWLAHIQIVLRIFGPRKEVLMVKIVGGILLILEIIFWSIGLFVDRNRSLNATRLHENQWIIVAYAFEIVFVTVYAVCMLAYSLRKARYAYNDRTYIIALFSTATLVAPLVFIGLFSSRWIIGWAVYCVYISNGAATVVLWDWLDAIELYEKQEQRNGIMGRQVYEDEMALEFKSKLVTQFRGSNSTDNGGDSVTSSSDPGSKAKIKGWVVAKIKSPLLDFSWTKWQHIFRVGASPASLWTNYNSTRRMQTSDVDLSEMQGTDNSGANNYAGFSNEDGTRRKASGQIGGDDISLSPSQSPGMGFPTPQPDLTTVITIDDRLQRFIHPVKQSSSVLRASGLSVGENAFVNSPQGQMNAREGYHNASNSISNVNRINDVSNMNNMNHNMNAIINNNENIDDDDSDDDDLYVVVQRNDEAPSQLANQHVYSHDTQGDDDEEPPNVFNRIPGFDPGDYWDDKAPSSSHRQ</sequence>
<keyword evidence="3 8" id="KW-1133">Transmembrane helix</keyword>
<keyword evidence="2 8" id="KW-0812">Transmembrane</keyword>
<feature type="compositionally biased region" description="Polar residues" evidence="7">
    <location>
        <begin position="402"/>
        <end position="419"/>
    </location>
</feature>
<evidence type="ECO:0000256" key="4">
    <source>
        <dbReference type="ARBA" id="ARBA00023136"/>
    </source>
</evidence>
<feature type="transmembrane region" description="Helical" evidence="8">
    <location>
        <begin position="340"/>
        <end position="363"/>
    </location>
</feature>
<feature type="transmembrane region" description="Helical" evidence="8">
    <location>
        <begin position="279"/>
        <end position="303"/>
    </location>
</feature>
<dbReference type="GeneID" id="30037456"/>
<accession>A0A167EN16</accession>
<dbReference type="PANTHER" id="PTHR35779">
    <property type="entry name" value="PH-RESPONSE REGULATOR PROTEIN PALH/RIM21"/>
    <property type="match status" value="1"/>
</dbReference>
<gene>
    <name evidence="9" type="primary">RIM21</name>
    <name evidence="9" type="ORF">AWJ20_5236</name>
</gene>